<dbReference type="InParanoid" id="A0A1Q3DIE9"/>
<name>A0A1Q3DIE9_CEPFO</name>
<accession>A0A1Q3DIE9</accession>
<comment type="caution">
    <text evidence="1">The sequence shown here is derived from an EMBL/GenBank/DDBJ whole genome shotgun (WGS) entry which is preliminary data.</text>
</comment>
<protein>
    <submittedName>
        <fullName evidence="1">Uncharacterized protein</fullName>
    </submittedName>
</protein>
<reference evidence="2" key="1">
    <citation type="submission" date="2016-04" db="EMBL/GenBank/DDBJ databases">
        <title>Cephalotus genome sequencing.</title>
        <authorList>
            <person name="Fukushima K."/>
            <person name="Hasebe M."/>
            <person name="Fang X."/>
        </authorList>
    </citation>
    <scope>NUCLEOTIDE SEQUENCE [LARGE SCALE GENOMIC DNA]</scope>
    <source>
        <strain evidence="2">cv. St1</strain>
    </source>
</reference>
<proteinExistence type="predicted"/>
<dbReference type="EMBL" id="BDDD01009046">
    <property type="protein sequence ID" value="GAV92189.1"/>
    <property type="molecule type" value="Genomic_DNA"/>
</dbReference>
<sequence>MLDGLCEQYHDTIKIIGLGGLLSITWSPIKRRLCAWLVPIFYCQTSSFMLGDSNVTVTPTDIENVWRLNNVGEPMQFHDDGEEHTRLCELFNVPNIPTIKLKHLEERLKVAAPGTYAFKA</sequence>
<evidence type="ECO:0000313" key="2">
    <source>
        <dbReference type="Proteomes" id="UP000187406"/>
    </source>
</evidence>
<gene>
    <name evidence="1" type="ORF">CFOL_v3_35570</name>
</gene>
<organism evidence="1 2">
    <name type="scientific">Cephalotus follicularis</name>
    <name type="common">Albany pitcher plant</name>
    <dbReference type="NCBI Taxonomy" id="3775"/>
    <lineage>
        <taxon>Eukaryota</taxon>
        <taxon>Viridiplantae</taxon>
        <taxon>Streptophyta</taxon>
        <taxon>Embryophyta</taxon>
        <taxon>Tracheophyta</taxon>
        <taxon>Spermatophyta</taxon>
        <taxon>Magnoliopsida</taxon>
        <taxon>eudicotyledons</taxon>
        <taxon>Gunneridae</taxon>
        <taxon>Pentapetalae</taxon>
        <taxon>rosids</taxon>
        <taxon>fabids</taxon>
        <taxon>Oxalidales</taxon>
        <taxon>Cephalotaceae</taxon>
        <taxon>Cephalotus</taxon>
    </lineage>
</organism>
<dbReference type="Proteomes" id="UP000187406">
    <property type="component" value="Unassembled WGS sequence"/>
</dbReference>
<keyword evidence="2" id="KW-1185">Reference proteome</keyword>
<evidence type="ECO:0000313" key="1">
    <source>
        <dbReference type="EMBL" id="GAV92189.1"/>
    </source>
</evidence>
<dbReference type="AlphaFoldDB" id="A0A1Q3DIE9"/>